<dbReference type="AlphaFoldDB" id="A0A1C3NU68"/>
<sequence length="89" mass="9847">MALRKVNSGYLAKSLRDALDQFVHARLLTADKDGKNGGRVPTVANRWEWLGRELARWRVTAPFPAPSRRFRACGSPAHGSPTSFTAGIR</sequence>
<proteinExistence type="predicted"/>
<accession>A0A1C3NU68</accession>
<evidence type="ECO:0000313" key="1">
    <source>
        <dbReference type="EMBL" id="SBW18603.1"/>
    </source>
</evidence>
<name>A0A1C3NU68_9ACTN</name>
<dbReference type="EMBL" id="FLUV01000295">
    <property type="protein sequence ID" value="SBW18603.1"/>
    <property type="molecule type" value="Genomic_DNA"/>
</dbReference>
<evidence type="ECO:0000313" key="2">
    <source>
        <dbReference type="Proteomes" id="UP000199013"/>
    </source>
</evidence>
<gene>
    <name evidence="1" type="ORF">FDG2_0736</name>
</gene>
<reference evidence="2" key="1">
    <citation type="submission" date="2016-02" db="EMBL/GenBank/DDBJ databases">
        <authorList>
            <person name="Wibberg D."/>
        </authorList>
    </citation>
    <scope>NUCLEOTIDE SEQUENCE [LARGE SCALE GENOMIC DNA]</scope>
</reference>
<organism evidence="1 2">
    <name type="scientific">Candidatus Protofrankia californiensis</name>
    <dbReference type="NCBI Taxonomy" id="1839754"/>
    <lineage>
        <taxon>Bacteria</taxon>
        <taxon>Bacillati</taxon>
        <taxon>Actinomycetota</taxon>
        <taxon>Actinomycetes</taxon>
        <taxon>Frankiales</taxon>
        <taxon>Frankiaceae</taxon>
        <taxon>Protofrankia</taxon>
    </lineage>
</organism>
<protein>
    <submittedName>
        <fullName evidence="1">Uncharacterized protein</fullName>
    </submittedName>
</protein>
<dbReference type="Proteomes" id="UP000199013">
    <property type="component" value="Unassembled WGS sequence"/>
</dbReference>
<keyword evidence="2" id="KW-1185">Reference proteome</keyword>